<feature type="transmembrane region" description="Helical" evidence="1">
    <location>
        <begin position="55"/>
        <end position="73"/>
    </location>
</feature>
<keyword evidence="1" id="KW-1133">Transmembrane helix</keyword>
<evidence type="ECO:0000313" key="3">
    <source>
        <dbReference type="Proteomes" id="UP001054945"/>
    </source>
</evidence>
<comment type="caution">
    <text evidence="2">The sequence shown here is derived from an EMBL/GenBank/DDBJ whole genome shotgun (WGS) entry which is preliminary data.</text>
</comment>
<keyword evidence="3" id="KW-1185">Reference proteome</keyword>
<proteinExistence type="predicted"/>
<dbReference type="AlphaFoldDB" id="A0AAV4MEU8"/>
<accession>A0AAV4MEU8</accession>
<gene>
    <name evidence="2" type="primary">AVEN_237231_1</name>
    <name evidence="2" type="ORF">CEXT_50891</name>
</gene>
<reference evidence="2 3" key="1">
    <citation type="submission" date="2021-06" db="EMBL/GenBank/DDBJ databases">
        <title>Caerostris extrusa draft genome.</title>
        <authorList>
            <person name="Kono N."/>
            <person name="Arakawa K."/>
        </authorList>
    </citation>
    <scope>NUCLEOTIDE SEQUENCE [LARGE SCALE GENOMIC DNA]</scope>
</reference>
<sequence length="74" mass="7860">YIGAATKTTHLSGIHDTCRRTVEPGVTGNFTFNISSAGLCDSLLNESGKSKAPELFVSLASIMLVLFLSCVLVR</sequence>
<organism evidence="2 3">
    <name type="scientific">Caerostris extrusa</name>
    <name type="common">Bark spider</name>
    <name type="synonym">Caerostris bankana</name>
    <dbReference type="NCBI Taxonomy" id="172846"/>
    <lineage>
        <taxon>Eukaryota</taxon>
        <taxon>Metazoa</taxon>
        <taxon>Ecdysozoa</taxon>
        <taxon>Arthropoda</taxon>
        <taxon>Chelicerata</taxon>
        <taxon>Arachnida</taxon>
        <taxon>Araneae</taxon>
        <taxon>Araneomorphae</taxon>
        <taxon>Entelegynae</taxon>
        <taxon>Araneoidea</taxon>
        <taxon>Araneidae</taxon>
        <taxon>Caerostris</taxon>
    </lineage>
</organism>
<keyword evidence="1" id="KW-0472">Membrane</keyword>
<dbReference type="Proteomes" id="UP001054945">
    <property type="component" value="Unassembled WGS sequence"/>
</dbReference>
<name>A0AAV4MEU8_CAEEX</name>
<feature type="non-terminal residue" evidence="2">
    <location>
        <position position="1"/>
    </location>
</feature>
<evidence type="ECO:0000313" key="2">
    <source>
        <dbReference type="EMBL" id="GIX70697.1"/>
    </source>
</evidence>
<keyword evidence="1" id="KW-0812">Transmembrane</keyword>
<protein>
    <submittedName>
        <fullName evidence="2">Uncharacterized protein</fullName>
    </submittedName>
</protein>
<evidence type="ECO:0000256" key="1">
    <source>
        <dbReference type="SAM" id="Phobius"/>
    </source>
</evidence>
<dbReference type="EMBL" id="BPLR01019692">
    <property type="protein sequence ID" value="GIX70697.1"/>
    <property type="molecule type" value="Genomic_DNA"/>
</dbReference>